<feature type="non-terminal residue" evidence="2">
    <location>
        <position position="1"/>
    </location>
</feature>
<reference evidence="2 3" key="1">
    <citation type="submission" date="2022-05" db="EMBL/GenBank/DDBJ databases">
        <authorList>
            <consortium name="Genoscope - CEA"/>
            <person name="William W."/>
        </authorList>
    </citation>
    <scope>NUCLEOTIDE SEQUENCE [LARGE SCALE GENOMIC DNA]</scope>
</reference>
<dbReference type="Proteomes" id="UP001159427">
    <property type="component" value="Unassembled WGS sequence"/>
</dbReference>
<comment type="caution">
    <text evidence="2">The sequence shown here is derived from an EMBL/GenBank/DDBJ whole genome shotgun (WGS) entry which is preliminary data.</text>
</comment>
<gene>
    <name evidence="2" type="ORF">PEVE_00024178</name>
</gene>
<accession>A0ABN8SMT1</accession>
<evidence type="ECO:0000256" key="1">
    <source>
        <dbReference type="SAM" id="Coils"/>
    </source>
</evidence>
<evidence type="ECO:0000313" key="3">
    <source>
        <dbReference type="Proteomes" id="UP001159427"/>
    </source>
</evidence>
<keyword evidence="3" id="KW-1185">Reference proteome</keyword>
<sequence>HGGTGRTVEHKCEGHEATLRDLRKKLKREMKTYKKGENLFYDGKLPEFSTSALLEEANEKMPLLYTVITGSSWKNKAKHLKVKEALLFSAFLSISIPQSNFAYCNNVLLRVGGCKGEIIKMFQQQGLCSHKNTVTNMMEKVVKSFDKELRCWKEEISTSKKQNMIPLDGNGMCNIDDVRAIKHLEENGPSRYR</sequence>
<protein>
    <submittedName>
        <fullName evidence="2">Uncharacterized protein</fullName>
    </submittedName>
</protein>
<evidence type="ECO:0000313" key="2">
    <source>
        <dbReference type="EMBL" id="CAH3192585.1"/>
    </source>
</evidence>
<keyword evidence="1" id="KW-0175">Coiled coil</keyword>
<proteinExistence type="predicted"/>
<dbReference type="EMBL" id="CALNXI010003226">
    <property type="protein sequence ID" value="CAH3192585.1"/>
    <property type="molecule type" value="Genomic_DNA"/>
</dbReference>
<feature type="coiled-coil region" evidence="1">
    <location>
        <begin position="12"/>
        <end position="39"/>
    </location>
</feature>
<organism evidence="2 3">
    <name type="scientific">Porites evermanni</name>
    <dbReference type="NCBI Taxonomy" id="104178"/>
    <lineage>
        <taxon>Eukaryota</taxon>
        <taxon>Metazoa</taxon>
        <taxon>Cnidaria</taxon>
        <taxon>Anthozoa</taxon>
        <taxon>Hexacorallia</taxon>
        <taxon>Scleractinia</taxon>
        <taxon>Fungiina</taxon>
        <taxon>Poritidae</taxon>
        <taxon>Porites</taxon>
    </lineage>
</organism>
<name>A0ABN8SMT1_9CNID</name>